<evidence type="ECO:0000256" key="2">
    <source>
        <dbReference type="ARBA" id="ARBA00012438"/>
    </source>
</evidence>
<dbReference type="GO" id="GO:0005524">
    <property type="term" value="F:ATP binding"/>
    <property type="evidence" value="ECO:0007669"/>
    <property type="project" value="UniProtKB-KW"/>
</dbReference>
<name>A0ABT0L669_9GAMM</name>
<evidence type="ECO:0000259" key="8">
    <source>
        <dbReference type="PROSITE" id="PS50110"/>
    </source>
</evidence>
<keyword evidence="6" id="KW-0812">Transmembrane</keyword>
<dbReference type="SUPFAM" id="SSF55874">
    <property type="entry name" value="ATPase domain of HSP90 chaperone/DNA topoisomerase II/histidine kinase"/>
    <property type="match status" value="1"/>
</dbReference>
<feature type="modified residue" description="4-aspartylphosphate" evidence="5">
    <location>
        <position position="826"/>
    </location>
</feature>
<dbReference type="PANTHER" id="PTHR45339:SF1">
    <property type="entry name" value="HYBRID SIGNAL TRANSDUCTION HISTIDINE KINASE J"/>
    <property type="match status" value="1"/>
</dbReference>
<keyword evidence="10" id="KW-1185">Reference proteome</keyword>
<evidence type="ECO:0000256" key="1">
    <source>
        <dbReference type="ARBA" id="ARBA00000085"/>
    </source>
</evidence>
<keyword evidence="3 5" id="KW-0597">Phosphoprotein</keyword>
<dbReference type="InterPro" id="IPR036890">
    <property type="entry name" value="HATPase_C_sf"/>
</dbReference>
<dbReference type="CDD" id="cd16922">
    <property type="entry name" value="HATPase_EvgS-ArcB-TorS-like"/>
    <property type="match status" value="1"/>
</dbReference>
<dbReference type="Gene3D" id="6.10.340.10">
    <property type="match status" value="1"/>
</dbReference>
<dbReference type="Proteomes" id="UP001203423">
    <property type="component" value="Unassembled WGS sequence"/>
</dbReference>
<dbReference type="PROSITE" id="PS50109">
    <property type="entry name" value="HIS_KIN"/>
    <property type="match status" value="1"/>
</dbReference>
<evidence type="ECO:0000256" key="3">
    <source>
        <dbReference type="ARBA" id="ARBA00022553"/>
    </source>
</evidence>
<dbReference type="SUPFAM" id="SSF52172">
    <property type="entry name" value="CheY-like"/>
    <property type="match status" value="1"/>
</dbReference>
<dbReference type="SUPFAM" id="SSF47384">
    <property type="entry name" value="Homodimeric domain of signal transducing histidine kinase"/>
    <property type="match status" value="1"/>
</dbReference>
<dbReference type="InterPro" id="IPR036097">
    <property type="entry name" value="HisK_dim/P_sf"/>
</dbReference>
<organism evidence="9 10">
    <name type="scientific">Shewanella surugensis</name>
    <dbReference type="NCBI Taxonomy" id="212020"/>
    <lineage>
        <taxon>Bacteria</taxon>
        <taxon>Pseudomonadati</taxon>
        <taxon>Pseudomonadota</taxon>
        <taxon>Gammaproteobacteria</taxon>
        <taxon>Alteromonadales</taxon>
        <taxon>Shewanellaceae</taxon>
        <taxon>Shewanella</taxon>
    </lineage>
</organism>
<feature type="transmembrane region" description="Helical" evidence="6">
    <location>
        <begin position="303"/>
        <end position="325"/>
    </location>
</feature>
<comment type="caution">
    <text evidence="9">The sequence shown here is derived from an EMBL/GenBank/DDBJ whole genome shotgun (WGS) entry which is preliminary data.</text>
</comment>
<reference evidence="9 10" key="1">
    <citation type="submission" date="2022-01" db="EMBL/GenBank/DDBJ databases">
        <title>Whole genome-based taxonomy of the Shewanellaceae.</title>
        <authorList>
            <person name="Martin-Rodriguez A.J."/>
        </authorList>
    </citation>
    <scope>NUCLEOTIDE SEQUENCE [LARGE SCALE GENOMIC DNA]</scope>
    <source>
        <strain evidence="9 10">DSM 17177</strain>
    </source>
</reference>
<evidence type="ECO:0000256" key="5">
    <source>
        <dbReference type="PROSITE-ProRule" id="PRU00169"/>
    </source>
</evidence>
<dbReference type="Gene3D" id="3.30.565.10">
    <property type="entry name" value="Histidine kinase-like ATPase, C-terminal domain"/>
    <property type="match status" value="1"/>
</dbReference>
<dbReference type="InterPro" id="IPR011006">
    <property type="entry name" value="CheY-like_superfamily"/>
</dbReference>
<dbReference type="SMART" id="SM00448">
    <property type="entry name" value="REC"/>
    <property type="match status" value="1"/>
</dbReference>
<keyword evidence="6" id="KW-0472">Membrane</keyword>
<dbReference type="SMART" id="SM00388">
    <property type="entry name" value="HisKA"/>
    <property type="match status" value="1"/>
</dbReference>
<dbReference type="Gene3D" id="3.40.50.2300">
    <property type="match status" value="1"/>
</dbReference>
<dbReference type="RefSeq" id="WP_248938467.1">
    <property type="nucleotide sequence ID" value="NZ_JAKIKS010000003.1"/>
</dbReference>
<dbReference type="EC" id="2.7.13.3" evidence="2"/>
<feature type="domain" description="Response regulatory" evidence="8">
    <location>
        <begin position="776"/>
        <end position="896"/>
    </location>
</feature>
<evidence type="ECO:0000256" key="6">
    <source>
        <dbReference type="SAM" id="Phobius"/>
    </source>
</evidence>
<dbReference type="Pfam" id="PF00072">
    <property type="entry name" value="Response_reg"/>
    <property type="match status" value="1"/>
</dbReference>
<dbReference type="Gene3D" id="1.10.287.130">
    <property type="match status" value="1"/>
</dbReference>
<dbReference type="PRINTS" id="PR00344">
    <property type="entry name" value="BCTRLSENSOR"/>
</dbReference>
<accession>A0ABT0L669</accession>
<dbReference type="CDD" id="cd17546">
    <property type="entry name" value="REC_hyHK_CKI1_RcsC-like"/>
    <property type="match status" value="1"/>
</dbReference>
<feature type="domain" description="Histidine kinase" evidence="7">
    <location>
        <begin position="401"/>
        <end position="622"/>
    </location>
</feature>
<dbReference type="EMBL" id="JAKIKS010000003">
    <property type="protein sequence ID" value="MCL1123179.1"/>
    <property type="molecule type" value="Genomic_DNA"/>
</dbReference>
<evidence type="ECO:0000313" key="9">
    <source>
        <dbReference type="EMBL" id="MCL1123179.1"/>
    </source>
</evidence>
<keyword evidence="4" id="KW-0902">Two-component regulatory system</keyword>
<gene>
    <name evidence="9" type="ORF">L2764_01455</name>
</gene>
<dbReference type="InterPro" id="IPR004358">
    <property type="entry name" value="Sig_transdc_His_kin-like_C"/>
</dbReference>
<dbReference type="InterPro" id="IPR003661">
    <property type="entry name" value="HisK_dim/P_dom"/>
</dbReference>
<proteinExistence type="predicted"/>
<dbReference type="Pfam" id="PF00512">
    <property type="entry name" value="HisKA"/>
    <property type="match status" value="1"/>
</dbReference>
<dbReference type="InterPro" id="IPR003594">
    <property type="entry name" value="HATPase_dom"/>
</dbReference>
<keyword evidence="9" id="KW-0067">ATP-binding</keyword>
<protein>
    <recommendedName>
        <fullName evidence="2">histidine kinase</fullName>
        <ecNumber evidence="2">2.7.13.3</ecNumber>
    </recommendedName>
</protein>
<dbReference type="Pfam" id="PF02518">
    <property type="entry name" value="HATPase_c"/>
    <property type="match status" value="1"/>
</dbReference>
<keyword evidence="6" id="KW-1133">Transmembrane helix</keyword>
<evidence type="ECO:0000313" key="10">
    <source>
        <dbReference type="Proteomes" id="UP001203423"/>
    </source>
</evidence>
<evidence type="ECO:0000256" key="4">
    <source>
        <dbReference type="ARBA" id="ARBA00023012"/>
    </source>
</evidence>
<sequence length="903" mass="101438">MAWLNRVSIKVRLLLLVVFPLTLSAILAFIEVRSILDRTEHLRVLATQLTILSEVSNSIRLGHQMRMAKLAGHSTNSDAIREQLTIIKSQLRGSTLRTHLLNGTNSVTTLDTLNEMVSGLTEAYDEYPNVSKEDVQEWSFWVFDYLAEFILIYEKESIYTGVDNIEQQVRIMYQLNWILLWDYEADWSFHLEMEFPDLNMEDELINLKNKQQLFIDRFITISADPEQIRLLLSLFSSKAFIAGQAFKDKVARTGLSNIPKGEISLGVKALESRLTMLSDGLGGVVDTLNSQIQVEASSFEHKAYFYIVVIIAILIIIGFLGFLLIKRILSYLLRILDTMQKIEETHDYSIKIANDGHDELTQFTTKLNNLIEERHLNESKILQAREEAEQANKAKSSFLANMSHEIRTPLNGIIGMSEILSDTHLTPTQHDYLSVVDISSQTLLILINDILDLSKIESGNLSITTDQTILREIIYDTLLIVIPKSVTKSLDLRVNIPNELPYSLMLDEHRLRQILMNLLSNAVKFTDSGSVTVALDIESRLVNKIDLTISVTDTGIGIDTEQQKSIFQPFTQEDGSITRRFGGTGLGLTISAQLVELMGGEICVDSQKGQGSRFYFTIEVIVDQLEAPFPKELQNKTLALVSNHTDFGKTVITEMEQYGLTFSAAVEEPAELELADESSIIVYCQANLNKTKKDIAALKNRFPASPIVVCQSLNAERFDFAQTIDGSVTVPILGNRLIKSLGNAHFTHQMNIDKDSDHHHDALENSNEIEDSQKPLILVVEDNLVNQKVASMLLAKGGYQFHIANNGQEAVDKVISGEQYSAILMDCMMPIKDGFSATEDIRAYEKDKGLDPVAIIALTASVLDEDIQHCFDCGMDDYTAKPFKKEILLAKIGKYVQLKNERD</sequence>
<dbReference type="InterPro" id="IPR001789">
    <property type="entry name" value="Sig_transdc_resp-reg_receiver"/>
</dbReference>
<dbReference type="PROSITE" id="PS50110">
    <property type="entry name" value="RESPONSE_REGULATORY"/>
    <property type="match status" value="1"/>
</dbReference>
<comment type="catalytic activity">
    <reaction evidence="1">
        <text>ATP + protein L-histidine = ADP + protein N-phospho-L-histidine.</text>
        <dbReference type="EC" id="2.7.13.3"/>
    </reaction>
</comment>
<evidence type="ECO:0000259" key="7">
    <source>
        <dbReference type="PROSITE" id="PS50109"/>
    </source>
</evidence>
<dbReference type="CDD" id="cd00082">
    <property type="entry name" value="HisKA"/>
    <property type="match status" value="1"/>
</dbReference>
<dbReference type="SMART" id="SM00387">
    <property type="entry name" value="HATPase_c"/>
    <property type="match status" value="1"/>
</dbReference>
<dbReference type="PANTHER" id="PTHR45339">
    <property type="entry name" value="HYBRID SIGNAL TRANSDUCTION HISTIDINE KINASE J"/>
    <property type="match status" value="1"/>
</dbReference>
<keyword evidence="9" id="KW-0547">Nucleotide-binding</keyword>
<dbReference type="InterPro" id="IPR005467">
    <property type="entry name" value="His_kinase_dom"/>
</dbReference>